<evidence type="ECO:0000313" key="2">
    <source>
        <dbReference type="EMBL" id="GBC02623.1"/>
    </source>
</evidence>
<feature type="compositionally biased region" description="Basic residues" evidence="1">
    <location>
        <begin position="119"/>
        <end position="128"/>
    </location>
</feature>
<evidence type="ECO:0000256" key="1">
    <source>
        <dbReference type="SAM" id="MobiDB-lite"/>
    </source>
</evidence>
<organism evidence="2 4">
    <name type="scientific">Rhizophagus clarus</name>
    <dbReference type="NCBI Taxonomy" id="94130"/>
    <lineage>
        <taxon>Eukaryota</taxon>
        <taxon>Fungi</taxon>
        <taxon>Fungi incertae sedis</taxon>
        <taxon>Mucoromycota</taxon>
        <taxon>Glomeromycotina</taxon>
        <taxon>Glomeromycetes</taxon>
        <taxon>Glomerales</taxon>
        <taxon>Glomeraceae</taxon>
        <taxon>Rhizophagus</taxon>
    </lineage>
</organism>
<reference evidence="2 4" key="1">
    <citation type="submission" date="2017-11" db="EMBL/GenBank/DDBJ databases">
        <title>The genome of Rhizophagus clarus HR1 reveals common genetic basis of auxotrophy among arbuscular mycorrhizal fungi.</title>
        <authorList>
            <person name="Kobayashi Y."/>
        </authorList>
    </citation>
    <scope>NUCLEOTIDE SEQUENCE [LARGE SCALE GENOMIC DNA]</scope>
    <source>
        <strain evidence="2 4">HR1</strain>
    </source>
</reference>
<keyword evidence="4" id="KW-1185">Reference proteome</keyword>
<dbReference type="EMBL" id="BLAL01000030">
    <property type="protein sequence ID" value="GES77416.1"/>
    <property type="molecule type" value="Genomic_DNA"/>
</dbReference>
<dbReference type="EMBL" id="BEXD01003839">
    <property type="protein sequence ID" value="GBC02623.1"/>
    <property type="molecule type" value="Genomic_DNA"/>
</dbReference>
<name>A0A2Z6RNX3_9GLOM</name>
<accession>A0A2Z6RNX3</accession>
<sequence length="171" mass="18959">MIGQGTKASANVSLHYIEHISSTNVHMPAIRKKVNKKVQFGTALSLAKTSIQIAVSEGIVTEFIGIIMQFNIKYRCNTGFGLEETCDLSSETRSISQIPLTNLDTNTNYNISNPEYHRPKGKPPKRYKSSIEENTSKHSTSSKKCGYCSDKGHNIQGCAKYKADKENNVIN</sequence>
<dbReference type="AlphaFoldDB" id="A0A2Z6RNX3"/>
<evidence type="ECO:0000313" key="3">
    <source>
        <dbReference type="EMBL" id="GES77416.1"/>
    </source>
</evidence>
<proteinExistence type="predicted"/>
<dbReference type="Proteomes" id="UP000247702">
    <property type="component" value="Unassembled WGS sequence"/>
</dbReference>
<gene>
    <name evidence="3" type="ORF">RCL2_000478700</name>
    <name evidence="2" type="ORF">RclHR1_04710011</name>
</gene>
<dbReference type="Proteomes" id="UP000615446">
    <property type="component" value="Unassembled WGS sequence"/>
</dbReference>
<reference evidence="3" key="2">
    <citation type="submission" date="2019-10" db="EMBL/GenBank/DDBJ databases">
        <title>Conservation and host-specific expression of non-tandemly repeated heterogenous ribosome RNA gene in arbuscular mycorrhizal fungi.</title>
        <authorList>
            <person name="Maeda T."/>
            <person name="Kobayashi Y."/>
            <person name="Nakagawa T."/>
            <person name="Ezawa T."/>
            <person name="Yamaguchi K."/>
            <person name="Bino T."/>
            <person name="Nishimoto Y."/>
            <person name="Shigenobu S."/>
            <person name="Kawaguchi M."/>
        </authorList>
    </citation>
    <scope>NUCLEOTIDE SEQUENCE</scope>
    <source>
        <strain evidence="3">HR1</strain>
    </source>
</reference>
<protein>
    <submittedName>
        <fullName evidence="2">Uncharacterized protein</fullName>
    </submittedName>
</protein>
<feature type="region of interest" description="Disordered" evidence="1">
    <location>
        <begin position="108"/>
        <end position="144"/>
    </location>
</feature>
<comment type="caution">
    <text evidence="2">The sequence shown here is derived from an EMBL/GenBank/DDBJ whole genome shotgun (WGS) entry which is preliminary data.</text>
</comment>
<dbReference type="OrthoDB" id="2374622at2759"/>
<evidence type="ECO:0000313" key="4">
    <source>
        <dbReference type="Proteomes" id="UP000247702"/>
    </source>
</evidence>